<evidence type="ECO:0000313" key="2">
    <source>
        <dbReference type="Proteomes" id="UP000584867"/>
    </source>
</evidence>
<comment type="caution">
    <text evidence="1">The sequence shown here is derived from an EMBL/GenBank/DDBJ whole genome shotgun (WGS) entry which is preliminary data.</text>
</comment>
<dbReference type="RefSeq" id="WP_014263995.1">
    <property type="nucleotide sequence ID" value="NZ_JACHIO010000043.1"/>
</dbReference>
<accession>A0A7W7ZVJ0</accession>
<dbReference type="EMBL" id="JACHIO010000043">
    <property type="protein sequence ID" value="MBB5066895.1"/>
    <property type="molecule type" value="Genomic_DNA"/>
</dbReference>
<dbReference type="Proteomes" id="UP000584867">
    <property type="component" value="Unassembled WGS sequence"/>
</dbReference>
<proteinExistence type="predicted"/>
<organism evidence="1 2">
    <name type="scientific">Granulicella mallensis</name>
    <dbReference type="NCBI Taxonomy" id="940614"/>
    <lineage>
        <taxon>Bacteria</taxon>
        <taxon>Pseudomonadati</taxon>
        <taxon>Acidobacteriota</taxon>
        <taxon>Terriglobia</taxon>
        <taxon>Terriglobales</taxon>
        <taxon>Acidobacteriaceae</taxon>
        <taxon>Granulicella</taxon>
    </lineage>
</organism>
<protein>
    <submittedName>
        <fullName evidence="1">Uncharacterized protein</fullName>
    </submittedName>
</protein>
<dbReference type="OMA" id="GDQGMIR"/>
<reference evidence="1 2" key="1">
    <citation type="submission" date="2020-08" db="EMBL/GenBank/DDBJ databases">
        <title>Genomic Encyclopedia of Type Strains, Phase IV (KMG-V): Genome sequencing to study the core and pangenomes of soil and plant-associated prokaryotes.</title>
        <authorList>
            <person name="Whitman W."/>
        </authorList>
    </citation>
    <scope>NUCLEOTIDE SEQUENCE [LARGE SCALE GENOMIC DNA]</scope>
    <source>
        <strain evidence="1 2">X5P3</strain>
    </source>
</reference>
<dbReference type="AlphaFoldDB" id="A0A7W7ZVJ0"/>
<evidence type="ECO:0000313" key="1">
    <source>
        <dbReference type="EMBL" id="MBB5066895.1"/>
    </source>
</evidence>
<sequence length="116" mass="13170">MAQQTAFQVDRSSALYERPAMSILDQPTFTAVKQAIEASFASRNVEKFLKSLERSSLRIRSFELVLKAGKLGTEAAAQYAKLSNGDQGQIREFYLASLEQVELALRDKFFKLYAYY</sequence>
<gene>
    <name evidence="1" type="ORF">HDF15_005281</name>
</gene>
<name>A0A7W7ZVJ0_9BACT</name>